<dbReference type="CDD" id="cd19941">
    <property type="entry name" value="TIL"/>
    <property type="match status" value="2"/>
</dbReference>
<dbReference type="EMBL" id="EU726794">
    <property type="protein sequence ID" value="ACE74682.1"/>
    <property type="molecule type" value="mRNA"/>
</dbReference>
<evidence type="ECO:0000313" key="6">
    <source>
        <dbReference type="EMBL" id="ACE74682.1"/>
    </source>
</evidence>
<keyword evidence="2" id="KW-0722">Serine protease inhibitor</keyword>
<keyword evidence="4" id="KW-0732">Signal</keyword>
<dbReference type="InterPro" id="IPR036084">
    <property type="entry name" value="Ser_inhib-like_sf"/>
</dbReference>
<dbReference type="Gene3D" id="2.10.25.10">
    <property type="entry name" value="Laminin"/>
    <property type="match status" value="2"/>
</dbReference>
<evidence type="ECO:0000256" key="1">
    <source>
        <dbReference type="ARBA" id="ARBA00022690"/>
    </source>
</evidence>
<feature type="domain" description="TIL" evidence="5">
    <location>
        <begin position="85"/>
        <end position="137"/>
    </location>
</feature>
<proteinExistence type="evidence at transcript level"/>
<feature type="chain" id="PRO_5002798739" evidence="4">
    <location>
        <begin position="19"/>
        <end position="142"/>
    </location>
</feature>
<dbReference type="SUPFAM" id="SSF57567">
    <property type="entry name" value="Serine protease inhibitors"/>
    <property type="match status" value="2"/>
</dbReference>
<evidence type="ECO:0000256" key="4">
    <source>
        <dbReference type="SAM" id="SignalP"/>
    </source>
</evidence>
<dbReference type="InterPro" id="IPR051368">
    <property type="entry name" value="SerProtInhib-TIL_Domain"/>
</dbReference>
<feature type="domain" description="TIL" evidence="5">
    <location>
        <begin position="22"/>
        <end position="78"/>
    </location>
</feature>
<evidence type="ECO:0000259" key="5">
    <source>
        <dbReference type="Pfam" id="PF01826"/>
    </source>
</evidence>
<dbReference type="InterPro" id="IPR002919">
    <property type="entry name" value="TIL_dom"/>
</dbReference>
<evidence type="ECO:0000256" key="2">
    <source>
        <dbReference type="ARBA" id="ARBA00022900"/>
    </source>
</evidence>
<dbReference type="GO" id="GO:0004867">
    <property type="term" value="F:serine-type endopeptidase inhibitor activity"/>
    <property type="evidence" value="ECO:0007669"/>
    <property type="project" value="UniProtKB-KW"/>
</dbReference>
<protein>
    <submittedName>
        <fullName evidence="6">SWM-1</fullName>
    </submittedName>
</protein>
<name>B3VAC6_CAEBE</name>
<dbReference type="Pfam" id="PF01826">
    <property type="entry name" value="TIL"/>
    <property type="match status" value="2"/>
</dbReference>
<keyword evidence="1" id="KW-0646">Protease inhibitor</keyword>
<keyword evidence="3" id="KW-1015">Disulfide bond</keyword>
<reference evidence="6" key="1">
    <citation type="submission" date="2008-05" db="EMBL/GenBank/DDBJ databases">
        <title>Isolation of an mRNA for protein similar to sperm activation without mating family member (swm-1) from Caenorhabditis brenneri.</title>
        <authorList>
            <person name="Bhandari B."/>
            <person name="Vershon A.K."/>
            <person name="Nemeroff M.E."/>
        </authorList>
    </citation>
    <scope>NUCLEOTIDE SEQUENCE</scope>
</reference>
<dbReference type="PANTHER" id="PTHR23259:SF70">
    <property type="entry name" value="ACCESSORY GLAND PROTEIN ACP62F-RELATED"/>
    <property type="match status" value="1"/>
</dbReference>
<organism evidence="6">
    <name type="scientific">Caenorhabditis brenneri</name>
    <name type="common">Nematode worm</name>
    <dbReference type="NCBI Taxonomy" id="135651"/>
    <lineage>
        <taxon>Eukaryota</taxon>
        <taxon>Metazoa</taxon>
        <taxon>Ecdysozoa</taxon>
        <taxon>Nematoda</taxon>
        <taxon>Chromadorea</taxon>
        <taxon>Rhabditida</taxon>
        <taxon>Rhabditina</taxon>
        <taxon>Rhabditomorpha</taxon>
        <taxon>Rhabditoidea</taxon>
        <taxon>Rhabditidae</taxon>
        <taxon>Peloderinae</taxon>
        <taxon>Caenorhabditis</taxon>
    </lineage>
</organism>
<evidence type="ECO:0000256" key="3">
    <source>
        <dbReference type="ARBA" id="ARBA00023157"/>
    </source>
</evidence>
<sequence>MKVFIAICLFVTSIATNGENECPPNEVFKSCGTACEPTCENPNSLSQPCMQVCVPNVCQCARGFVRNSQKACVELSQCNDVKPKCGVNEEFYECGTHCEPTCENPNPPCIKMCKPNVCQCSKGYVRHENVCVSESTCPKKNK</sequence>
<feature type="signal peptide" evidence="4">
    <location>
        <begin position="1"/>
        <end position="18"/>
    </location>
</feature>
<dbReference type="AlphaFoldDB" id="B3VAC6"/>
<dbReference type="PANTHER" id="PTHR23259">
    <property type="entry name" value="RIDDLE"/>
    <property type="match status" value="1"/>
</dbReference>
<accession>B3VAC6</accession>
<gene>
    <name evidence="6" type="primary">swm-1</name>
</gene>